<proteinExistence type="predicted"/>
<protein>
    <submittedName>
        <fullName evidence="11">Cytochrome c3 family protein</fullName>
    </submittedName>
</protein>
<keyword evidence="8" id="KW-0408">Iron</keyword>
<sequence>MKKLILSLFALSLLSSPLYAGELHKVMGKREGRTNHSFMYEEKDCKTCHQGSPKGPATETACIDCHGSYQEIAAATASQTPNPHDAPHWGADVPCTVCHSEHKSAKVLCNDCHQFAFPNFSK</sequence>
<dbReference type="GO" id="GO:0042597">
    <property type="term" value="C:periplasmic space"/>
    <property type="evidence" value="ECO:0007669"/>
    <property type="project" value="UniProtKB-SubCell"/>
</dbReference>
<keyword evidence="7" id="KW-0249">Electron transport</keyword>
<comment type="subcellular location">
    <subcellularLocation>
        <location evidence="2">Periplasm</location>
    </subcellularLocation>
</comment>
<keyword evidence="6" id="KW-0574">Periplasm</keyword>
<evidence type="ECO:0000313" key="12">
    <source>
        <dbReference type="Proteomes" id="UP001297581"/>
    </source>
</evidence>
<organism evidence="11 12">
    <name type="scientific">Shewanella zhuhaiensis</name>
    <dbReference type="NCBI Taxonomy" id="2919576"/>
    <lineage>
        <taxon>Bacteria</taxon>
        <taxon>Pseudomonadati</taxon>
        <taxon>Pseudomonadota</taxon>
        <taxon>Gammaproteobacteria</taxon>
        <taxon>Alteromonadales</taxon>
        <taxon>Shewanellaceae</taxon>
        <taxon>Shewanella</taxon>
    </lineage>
</organism>
<reference evidence="11 12" key="1">
    <citation type="submission" date="2022-02" db="EMBL/GenBank/DDBJ databases">
        <title>The genome sequence of Shewanella sp. 3B26.</title>
        <authorList>
            <person name="Du J."/>
        </authorList>
    </citation>
    <scope>NUCLEOTIDE SEQUENCE [LARGE SCALE GENOMIC DNA]</scope>
    <source>
        <strain evidence="11 12">3B26</strain>
    </source>
</reference>
<dbReference type="SUPFAM" id="SSF48695">
    <property type="entry name" value="Multiheme cytochromes"/>
    <property type="match status" value="1"/>
</dbReference>
<dbReference type="AlphaFoldDB" id="A0AAJ1BIN9"/>
<evidence type="ECO:0000256" key="6">
    <source>
        <dbReference type="ARBA" id="ARBA00022764"/>
    </source>
</evidence>
<dbReference type="RefSeq" id="WP_240591673.1">
    <property type="nucleotide sequence ID" value="NZ_JAKUDL010000005.1"/>
</dbReference>
<dbReference type="Gene3D" id="1.10.1130.10">
    <property type="entry name" value="Flavocytochrome C3, Chain A"/>
    <property type="match status" value="1"/>
</dbReference>
<evidence type="ECO:0000256" key="5">
    <source>
        <dbReference type="ARBA" id="ARBA00022723"/>
    </source>
</evidence>
<evidence type="ECO:0000259" key="10">
    <source>
        <dbReference type="Pfam" id="PF14537"/>
    </source>
</evidence>
<dbReference type="Proteomes" id="UP001297581">
    <property type="component" value="Unassembled WGS sequence"/>
</dbReference>
<dbReference type="EMBL" id="JAKUDL010000005">
    <property type="protein sequence ID" value="MCH4295465.1"/>
    <property type="molecule type" value="Genomic_DNA"/>
</dbReference>
<keyword evidence="3" id="KW-0813">Transport</keyword>
<keyword evidence="12" id="KW-1185">Reference proteome</keyword>
<feature type="chain" id="PRO_5042563633" evidence="9">
    <location>
        <begin position="21"/>
        <end position="122"/>
    </location>
</feature>
<dbReference type="InterPro" id="IPR036280">
    <property type="entry name" value="Multihaem_cyt_sf"/>
</dbReference>
<keyword evidence="9" id="KW-0732">Signal</keyword>
<evidence type="ECO:0000256" key="4">
    <source>
        <dbReference type="ARBA" id="ARBA00022617"/>
    </source>
</evidence>
<comment type="cofactor">
    <cofactor evidence="1">
        <name>heme c</name>
        <dbReference type="ChEBI" id="CHEBI:61717"/>
    </cofactor>
</comment>
<feature type="signal peptide" evidence="9">
    <location>
        <begin position="1"/>
        <end position="20"/>
    </location>
</feature>
<evidence type="ECO:0000256" key="9">
    <source>
        <dbReference type="SAM" id="SignalP"/>
    </source>
</evidence>
<feature type="domain" description="Tetrahaem cytochrome" evidence="10">
    <location>
        <begin position="42"/>
        <end position="114"/>
    </location>
</feature>
<evidence type="ECO:0000256" key="2">
    <source>
        <dbReference type="ARBA" id="ARBA00004418"/>
    </source>
</evidence>
<evidence type="ECO:0000256" key="3">
    <source>
        <dbReference type="ARBA" id="ARBA00022448"/>
    </source>
</evidence>
<evidence type="ECO:0000256" key="8">
    <source>
        <dbReference type="ARBA" id="ARBA00023004"/>
    </source>
</evidence>
<gene>
    <name evidence="11" type="ORF">MJ923_14250</name>
</gene>
<dbReference type="GO" id="GO:0046872">
    <property type="term" value="F:metal ion binding"/>
    <property type="evidence" value="ECO:0007669"/>
    <property type="project" value="UniProtKB-KW"/>
</dbReference>
<comment type="caution">
    <text evidence="11">The sequence shown here is derived from an EMBL/GenBank/DDBJ whole genome shotgun (WGS) entry which is preliminary data.</text>
</comment>
<name>A0AAJ1BIN9_9GAMM</name>
<keyword evidence="5" id="KW-0479">Metal-binding</keyword>
<keyword evidence="4" id="KW-0349">Heme</keyword>
<accession>A0AAJ1BIN9</accession>
<dbReference type="InterPro" id="IPR012286">
    <property type="entry name" value="Tetrahaem_cytochrome"/>
</dbReference>
<dbReference type="Pfam" id="PF14537">
    <property type="entry name" value="Cytochrom_c3_2"/>
    <property type="match status" value="1"/>
</dbReference>
<evidence type="ECO:0000313" key="11">
    <source>
        <dbReference type="EMBL" id="MCH4295465.1"/>
    </source>
</evidence>
<evidence type="ECO:0000256" key="1">
    <source>
        <dbReference type="ARBA" id="ARBA00001926"/>
    </source>
</evidence>
<evidence type="ECO:0000256" key="7">
    <source>
        <dbReference type="ARBA" id="ARBA00022982"/>
    </source>
</evidence>